<keyword evidence="5 7" id="KW-0472">Membrane</keyword>
<evidence type="ECO:0000256" key="4">
    <source>
        <dbReference type="ARBA" id="ARBA00022989"/>
    </source>
</evidence>
<dbReference type="PANTHER" id="PTHR14409">
    <property type="entry name" value="MANNOSIDASE, BETA A, LYSOSOMAL-LIKE, MANBAL PROTEIN"/>
    <property type="match status" value="1"/>
</dbReference>
<feature type="non-terminal residue" evidence="8">
    <location>
        <position position="1"/>
    </location>
</feature>
<organism evidence="8">
    <name type="scientific">Tabanus bromius</name>
    <name type="common">Band-eyed brown horse fly</name>
    <dbReference type="NCBI Taxonomy" id="304241"/>
    <lineage>
        <taxon>Eukaryota</taxon>
        <taxon>Metazoa</taxon>
        <taxon>Ecdysozoa</taxon>
        <taxon>Arthropoda</taxon>
        <taxon>Hexapoda</taxon>
        <taxon>Insecta</taxon>
        <taxon>Pterygota</taxon>
        <taxon>Neoptera</taxon>
        <taxon>Endopterygota</taxon>
        <taxon>Diptera</taxon>
        <taxon>Brachycera</taxon>
        <taxon>Tabanomorpha</taxon>
        <taxon>Tabanoidea</taxon>
        <taxon>Tabanidae</taxon>
        <taxon>Tabanus</taxon>
    </lineage>
</organism>
<evidence type="ECO:0000256" key="3">
    <source>
        <dbReference type="ARBA" id="ARBA00022692"/>
    </source>
</evidence>
<dbReference type="EMBL" id="GDAI01001099">
    <property type="protein sequence ID" value="JAI16504.1"/>
    <property type="molecule type" value="mRNA"/>
</dbReference>
<name>A0A0K8TQ61_TABBR</name>
<dbReference type="InterPro" id="IPR009621">
    <property type="entry name" value="UPF0239"/>
</dbReference>
<evidence type="ECO:0000313" key="8">
    <source>
        <dbReference type="EMBL" id="JAI16504.1"/>
    </source>
</evidence>
<evidence type="ECO:0000256" key="2">
    <source>
        <dbReference type="ARBA" id="ARBA00006839"/>
    </source>
</evidence>
<dbReference type="PANTHER" id="PTHR14409:SF0">
    <property type="entry name" value="PROTEIN MANBAL"/>
    <property type="match status" value="1"/>
</dbReference>
<comment type="subcellular location">
    <subcellularLocation>
        <location evidence="1">Membrane</location>
        <topology evidence="1">Single-pass membrane protein</topology>
    </subcellularLocation>
</comment>
<feature type="transmembrane region" description="Helical" evidence="7">
    <location>
        <begin position="12"/>
        <end position="33"/>
    </location>
</feature>
<keyword evidence="3 7" id="KW-0812">Transmembrane</keyword>
<evidence type="ECO:0000256" key="6">
    <source>
        <dbReference type="SAM" id="MobiDB-lite"/>
    </source>
</evidence>
<keyword evidence="4 7" id="KW-1133">Transmembrane helix</keyword>
<evidence type="ECO:0000256" key="1">
    <source>
        <dbReference type="ARBA" id="ARBA00004167"/>
    </source>
</evidence>
<evidence type="ECO:0000256" key="7">
    <source>
        <dbReference type="SAM" id="Phobius"/>
    </source>
</evidence>
<accession>A0A0K8TQ61</accession>
<feature type="region of interest" description="Disordered" evidence="6">
    <location>
        <begin position="43"/>
        <end position="71"/>
    </location>
</feature>
<reference evidence="8" key="1">
    <citation type="journal article" date="2015" name="Insect Biochem. Mol. Biol.">
        <title>An insight into the sialome of the horse fly, Tabanus bromius.</title>
        <authorList>
            <person name="Ribeiro J.M."/>
            <person name="Kazimirova M."/>
            <person name="Takac P."/>
            <person name="Andersen J.F."/>
            <person name="Francischetti I.M."/>
        </authorList>
    </citation>
    <scope>NUCLEOTIDE SEQUENCE</scope>
</reference>
<evidence type="ECO:0000256" key="5">
    <source>
        <dbReference type="ARBA" id="ARBA00023136"/>
    </source>
</evidence>
<protein>
    <submittedName>
        <fullName evidence="8">Uncharacterized protein</fullName>
    </submittedName>
</protein>
<sequence>NVGNEDLLSSIIRYGLFLGAIFQLICIGACIFFPNGLPNCTESDETNKLPTQNPAKRVHHRTRKPEKKKRR</sequence>
<comment type="similarity">
    <text evidence="2">Belongs to the UPF0239 family.</text>
</comment>
<feature type="compositionally biased region" description="Basic residues" evidence="6">
    <location>
        <begin position="56"/>
        <end position="71"/>
    </location>
</feature>
<dbReference type="GO" id="GO:0016020">
    <property type="term" value="C:membrane"/>
    <property type="evidence" value="ECO:0007669"/>
    <property type="project" value="UniProtKB-SubCell"/>
</dbReference>
<dbReference type="Pfam" id="PF06783">
    <property type="entry name" value="UPF0239"/>
    <property type="match status" value="1"/>
</dbReference>
<dbReference type="AlphaFoldDB" id="A0A0K8TQ61"/>
<proteinExistence type="evidence at transcript level"/>